<dbReference type="GO" id="GO:0005737">
    <property type="term" value="C:cytoplasm"/>
    <property type="evidence" value="ECO:0007669"/>
    <property type="project" value="UniProtKB-SubCell"/>
</dbReference>
<evidence type="ECO:0000256" key="7">
    <source>
        <dbReference type="ARBA" id="ARBA00022490"/>
    </source>
</evidence>
<dbReference type="Gene3D" id="3.40.50.2020">
    <property type="match status" value="1"/>
</dbReference>
<dbReference type="EC" id="2.4.2.7" evidence="6 11"/>
<gene>
    <name evidence="11" type="primary">apt</name>
    <name evidence="13" type="ORF">EGN60_00435</name>
</gene>
<evidence type="ECO:0000256" key="8">
    <source>
        <dbReference type="ARBA" id="ARBA00022676"/>
    </source>
</evidence>
<keyword evidence="9 11" id="KW-0808">Transferase</keyword>
<evidence type="ECO:0000256" key="11">
    <source>
        <dbReference type="HAMAP-Rule" id="MF_00004"/>
    </source>
</evidence>
<evidence type="ECO:0000313" key="14">
    <source>
        <dbReference type="Proteomes" id="UP000275883"/>
    </source>
</evidence>
<evidence type="ECO:0000256" key="3">
    <source>
        <dbReference type="ARBA" id="ARBA00004496"/>
    </source>
</evidence>
<feature type="domain" description="Phosphoribosyltransferase" evidence="12">
    <location>
        <begin position="26"/>
        <end position="147"/>
    </location>
</feature>
<dbReference type="NCBIfam" id="NF002636">
    <property type="entry name" value="PRK02304.1-5"/>
    <property type="match status" value="1"/>
</dbReference>
<dbReference type="InterPro" id="IPR005764">
    <property type="entry name" value="Ade_phspho_trans"/>
</dbReference>
<dbReference type="KEGG" id="mstr:EGN60_00435"/>
<dbReference type="InterPro" id="IPR029057">
    <property type="entry name" value="PRTase-like"/>
</dbReference>
<keyword evidence="7 11" id="KW-0963">Cytoplasm</keyword>
<dbReference type="Proteomes" id="UP000275883">
    <property type="component" value="Chromosome"/>
</dbReference>
<evidence type="ECO:0000256" key="6">
    <source>
        <dbReference type="ARBA" id="ARBA00011893"/>
    </source>
</evidence>
<evidence type="ECO:0000256" key="10">
    <source>
        <dbReference type="ARBA" id="ARBA00022726"/>
    </source>
</evidence>
<dbReference type="SUPFAM" id="SSF53271">
    <property type="entry name" value="PRTase-like"/>
    <property type="match status" value="1"/>
</dbReference>
<proteinExistence type="inferred from homology"/>
<comment type="subcellular location">
    <subcellularLocation>
        <location evidence="3 11">Cytoplasm</location>
    </subcellularLocation>
</comment>
<dbReference type="FunFam" id="3.40.50.2020:FF:000021">
    <property type="entry name" value="Adenine phosphoribosyltransferase"/>
    <property type="match status" value="1"/>
</dbReference>
<name>A0A3G8LIG2_9MOLU</name>
<dbReference type="EMBL" id="CP034044">
    <property type="protein sequence ID" value="AZG68448.1"/>
    <property type="molecule type" value="Genomic_DNA"/>
</dbReference>
<evidence type="ECO:0000259" key="12">
    <source>
        <dbReference type="Pfam" id="PF00156"/>
    </source>
</evidence>
<dbReference type="GO" id="GO:0006168">
    <property type="term" value="P:adenine salvage"/>
    <property type="evidence" value="ECO:0007669"/>
    <property type="project" value="InterPro"/>
</dbReference>
<dbReference type="GO" id="GO:0006166">
    <property type="term" value="P:purine ribonucleoside salvage"/>
    <property type="evidence" value="ECO:0007669"/>
    <property type="project" value="UniProtKB-KW"/>
</dbReference>
<organism evidence="13 14">
    <name type="scientific">Mycoplasma struthionis</name>
    <dbReference type="NCBI Taxonomy" id="538220"/>
    <lineage>
        <taxon>Bacteria</taxon>
        <taxon>Bacillati</taxon>
        <taxon>Mycoplasmatota</taxon>
        <taxon>Mollicutes</taxon>
        <taxon>Mycoplasmataceae</taxon>
        <taxon>Mycoplasma</taxon>
    </lineage>
</organism>
<dbReference type="CDD" id="cd06223">
    <property type="entry name" value="PRTases_typeI"/>
    <property type="match status" value="1"/>
</dbReference>
<dbReference type="OrthoDB" id="9803963at2"/>
<comment type="function">
    <text evidence="2 11">Catalyzes a salvage reaction resulting in the formation of AMP, that is energically less costly than de novo synthesis.</text>
</comment>
<dbReference type="Pfam" id="PF00156">
    <property type="entry name" value="Pribosyltran"/>
    <property type="match status" value="1"/>
</dbReference>
<dbReference type="InterPro" id="IPR050054">
    <property type="entry name" value="UPRTase/APRTase"/>
</dbReference>
<evidence type="ECO:0000256" key="4">
    <source>
        <dbReference type="ARBA" id="ARBA00004659"/>
    </source>
</evidence>
<dbReference type="GO" id="GO:0016208">
    <property type="term" value="F:AMP binding"/>
    <property type="evidence" value="ECO:0007669"/>
    <property type="project" value="TreeGrafter"/>
</dbReference>
<dbReference type="UniPathway" id="UPA00588">
    <property type="reaction ID" value="UER00646"/>
</dbReference>
<dbReference type="PANTHER" id="PTHR32315:SF3">
    <property type="entry name" value="ADENINE PHOSPHORIBOSYLTRANSFERASE"/>
    <property type="match status" value="1"/>
</dbReference>
<dbReference type="AlphaFoldDB" id="A0A3G8LIG2"/>
<dbReference type="GO" id="GO:0002055">
    <property type="term" value="F:adenine binding"/>
    <property type="evidence" value="ECO:0007669"/>
    <property type="project" value="TreeGrafter"/>
</dbReference>
<comment type="similarity">
    <text evidence="5 11">Belongs to the purine/pyrimidine phosphoribosyltransferase family.</text>
</comment>
<keyword evidence="10 11" id="KW-0660">Purine salvage</keyword>
<evidence type="ECO:0000256" key="9">
    <source>
        <dbReference type="ARBA" id="ARBA00022679"/>
    </source>
</evidence>
<accession>A0A3G8LIG2</accession>
<sequence length="168" mass="18751">MKLEDYIKTIKDFPKKGIDFKDISPLLANPEAFSLAIDLIAKETKDADVIIAPDARGFIFACPVAYKEKKPFIMVRKKGKIPGQTHFIEYSLEYGKNVLELQKGLIKKGSKVVIIDDVLATGGTLEAIIKLCENQEAKVIKIVVLLALKDLLTNEYVKNYPIKAIIES</sequence>
<dbReference type="RefSeq" id="WP_124724143.1">
    <property type="nucleotide sequence ID" value="NZ_CP034044.1"/>
</dbReference>
<comment type="pathway">
    <text evidence="4 11">Purine metabolism; AMP biosynthesis via salvage pathway; AMP from adenine: step 1/1.</text>
</comment>
<reference evidence="13 14" key="1">
    <citation type="submission" date="2018-11" db="EMBL/GenBank/DDBJ databases">
        <title>Genome sequence of Mycoplasma struthionis sp. nov.</title>
        <authorList>
            <person name="Spergser J."/>
        </authorList>
    </citation>
    <scope>NUCLEOTIDE SEQUENCE [LARGE SCALE GENOMIC DNA]</scope>
    <source>
        <strain evidence="13 14">237IA</strain>
    </source>
</reference>
<protein>
    <recommendedName>
        <fullName evidence="6 11">Adenine phosphoribosyltransferase</fullName>
        <shortName evidence="11">APRT</shortName>
        <ecNumber evidence="6 11">2.4.2.7</ecNumber>
    </recommendedName>
</protein>
<evidence type="ECO:0000256" key="2">
    <source>
        <dbReference type="ARBA" id="ARBA00003968"/>
    </source>
</evidence>
<dbReference type="InterPro" id="IPR000836">
    <property type="entry name" value="PRTase_dom"/>
</dbReference>
<comment type="catalytic activity">
    <reaction evidence="1 11">
        <text>AMP + diphosphate = 5-phospho-alpha-D-ribose 1-diphosphate + adenine</text>
        <dbReference type="Rhea" id="RHEA:16609"/>
        <dbReference type="ChEBI" id="CHEBI:16708"/>
        <dbReference type="ChEBI" id="CHEBI:33019"/>
        <dbReference type="ChEBI" id="CHEBI:58017"/>
        <dbReference type="ChEBI" id="CHEBI:456215"/>
        <dbReference type="EC" id="2.4.2.7"/>
    </reaction>
</comment>
<evidence type="ECO:0000256" key="5">
    <source>
        <dbReference type="ARBA" id="ARBA00008391"/>
    </source>
</evidence>
<evidence type="ECO:0000256" key="1">
    <source>
        <dbReference type="ARBA" id="ARBA00000868"/>
    </source>
</evidence>
<evidence type="ECO:0000313" key="13">
    <source>
        <dbReference type="EMBL" id="AZG68448.1"/>
    </source>
</evidence>
<dbReference type="HAMAP" id="MF_00004">
    <property type="entry name" value="Aden_phosphoribosyltr"/>
    <property type="match status" value="1"/>
</dbReference>
<keyword evidence="14" id="KW-1185">Reference proteome</keyword>
<dbReference type="GO" id="GO:0003999">
    <property type="term" value="F:adenine phosphoribosyltransferase activity"/>
    <property type="evidence" value="ECO:0007669"/>
    <property type="project" value="UniProtKB-UniRule"/>
</dbReference>
<dbReference type="PANTHER" id="PTHR32315">
    <property type="entry name" value="ADENINE PHOSPHORIBOSYLTRANSFERASE"/>
    <property type="match status" value="1"/>
</dbReference>
<comment type="subunit">
    <text evidence="11">Homodimer.</text>
</comment>
<keyword evidence="8 11" id="KW-0328">Glycosyltransferase</keyword>
<dbReference type="GO" id="GO:0044209">
    <property type="term" value="P:AMP salvage"/>
    <property type="evidence" value="ECO:0007669"/>
    <property type="project" value="UniProtKB-UniRule"/>
</dbReference>